<proteinExistence type="predicted"/>
<name>A0ABS5TZ11_9CELL</name>
<dbReference type="EMBL" id="JAHBOH010000001">
    <property type="protein sequence ID" value="MBT0994397.1"/>
    <property type="molecule type" value="Genomic_DNA"/>
</dbReference>
<dbReference type="RefSeq" id="WP_214349405.1">
    <property type="nucleotide sequence ID" value="NZ_JAHBOH010000001.1"/>
</dbReference>
<gene>
    <name evidence="1" type="ORF">KIN34_08870</name>
</gene>
<accession>A0ABS5TZ11</accession>
<keyword evidence="2" id="KW-1185">Reference proteome</keyword>
<evidence type="ECO:0000313" key="2">
    <source>
        <dbReference type="Proteomes" id="UP000722125"/>
    </source>
</evidence>
<evidence type="ECO:0000313" key="1">
    <source>
        <dbReference type="EMBL" id="MBT0994397.1"/>
    </source>
</evidence>
<dbReference type="Proteomes" id="UP000722125">
    <property type="component" value="Unassembled WGS sequence"/>
</dbReference>
<sequence length="137" mass="15092">MLAQGTYDADYVADCRGQVDAEIAAFDNARFDSEADETGIDDLEVSYFGALVLALEMRFVHRLRANEGKDGNALNEVRLVAQSIMSNGGRLIDDPKLRLDPATSVLGLAPGDDIALRYDDFVRLSQAFLDEIEARYT</sequence>
<protein>
    <submittedName>
        <fullName evidence="1">Uncharacterized protein</fullName>
    </submittedName>
</protein>
<comment type="caution">
    <text evidence="1">The sequence shown here is derived from an EMBL/GenBank/DDBJ whole genome shotgun (WGS) entry which is preliminary data.</text>
</comment>
<reference evidence="1 2" key="1">
    <citation type="submission" date="2021-05" db="EMBL/GenBank/DDBJ databases">
        <title>Description of Cellulomonas sp. DKR-3 sp. nov.</title>
        <authorList>
            <person name="Dahal R.H."/>
            <person name="Chaudhary D.K."/>
        </authorList>
    </citation>
    <scope>NUCLEOTIDE SEQUENCE [LARGE SCALE GENOMIC DNA]</scope>
    <source>
        <strain evidence="1 2">DKR-3</strain>
    </source>
</reference>
<organism evidence="1 2">
    <name type="scientific">Cellulomonas fulva</name>
    <dbReference type="NCBI Taxonomy" id="2835530"/>
    <lineage>
        <taxon>Bacteria</taxon>
        <taxon>Bacillati</taxon>
        <taxon>Actinomycetota</taxon>
        <taxon>Actinomycetes</taxon>
        <taxon>Micrococcales</taxon>
        <taxon>Cellulomonadaceae</taxon>
        <taxon>Cellulomonas</taxon>
    </lineage>
</organism>